<dbReference type="PANTHER" id="PTHR33743">
    <property type="entry name" value="PROTEIN GOLVEN 6-RELATED"/>
    <property type="match status" value="1"/>
</dbReference>
<proteinExistence type="predicted"/>
<feature type="compositionally biased region" description="Low complexity" evidence="1">
    <location>
        <begin position="121"/>
        <end position="133"/>
    </location>
</feature>
<feature type="region of interest" description="Disordered" evidence="1">
    <location>
        <begin position="80"/>
        <end position="138"/>
    </location>
</feature>
<keyword evidence="2" id="KW-0732">Signal</keyword>
<sequence>MRHAMSFFSLTLLLLQVTRVHGIRLLKQEEHMVTVHNKIHEESLKGGGSAFGEEDSCRNDGHCSVILSTVDTGRSRKLITQTMTTSKSERSSNKAVTVDYTPRSGHDSKEIADPNREDLHSATPASQPSATSSYPDILDIAGMDYSPAKRKPPIHN</sequence>
<dbReference type="Pfam" id="PF21529">
    <property type="entry name" value="GLV1-2"/>
    <property type="match status" value="1"/>
</dbReference>
<organism evidence="3 4">
    <name type="scientific">Ananas comosus</name>
    <name type="common">Pineapple</name>
    <name type="synonym">Ananas ananas</name>
    <dbReference type="NCBI Taxonomy" id="4615"/>
    <lineage>
        <taxon>Eukaryota</taxon>
        <taxon>Viridiplantae</taxon>
        <taxon>Streptophyta</taxon>
        <taxon>Embryophyta</taxon>
        <taxon>Tracheophyta</taxon>
        <taxon>Spermatophyta</taxon>
        <taxon>Magnoliopsida</taxon>
        <taxon>Liliopsida</taxon>
        <taxon>Poales</taxon>
        <taxon>Bromeliaceae</taxon>
        <taxon>Bromelioideae</taxon>
        <taxon>Ananas</taxon>
    </lineage>
</organism>
<reference evidence="3" key="1">
    <citation type="journal article" date="2015" name="Nat. Genet.">
        <title>The pineapple genome and the evolution of CAM photosynthesis.</title>
        <authorList>
            <person name="Ming R."/>
            <person name="VanBuren R."/>
            <person name="Wai C.M."/>
            <person name="Tang H."/>
            <person name="Schatz M.C."/>
            <person name="Bowers J.E."/>
            <person name="Lyons E."/>
            <person name="Wang M.L."/>
            <person name="Chen J."/>
            <person name="Biggers E."/>
            <person name="Zhang J."/>
            <person name="Huang L."/>
            <person name="Zhang L."/>
            <person name="Miao W."/>
            <person name="Zhang J."/>
            <person name="Ye Z."/>
            <person name="Miao C."/>
            <person name="Lin Z."/>
            <person name="Wang H."/>
            <person name="Zhou H."/>
            <person name="Yim W.C."/>
            <person name="Priest H.D."/>
            <person name="Zheng C."/>
            <person name="Woodhouse M."/>
            <person name="Edger P.P."/>
            <person name="Guyot R."/>
            <person name="Guo H.B."/>
            <person name="Guo H."/>
            <person name="Zheng G."/>
            <person name="Singh R."/>
            <person name="Sharma A."/>
            <person name="Min X."/>
            <person name="Zheng Y."/>
            <person name="Lee H."/>
            <person name="Gurtowski J."/>
            <person name="Sedlazeck F.J."/>
            <person name="Harkess A."/>
            <person name="McKain M.R."/>
            <person name="Liao Z."/>
            <person name="Fang J."/>
            <person name="Liu J."/>
            <person name="Zhang X."/>
            <person name="Zhang Q."/>
            <person name="Hu W."/>
            <person name="Qin Y."/>
            <person name="Wang K."/>
            <person name="Chen L.Y."/>
            <person name="Shirley N."/>
            <person name="Lin Y.R."/>
            <person name="Liu L.Y."/>
            <person name="Hernandez A.G."/>
            <person name="Wright C.L."/>
            <person name="Bulone V."/>
            <person name="Tuskan G.A."/>
            <person name="Heath K."/>
            <person name="Zee F."/>
            <person name="Moore P.H."/>
            <person name="Sunkar R."/>
            <person name="Leebens-Mack J.H."/>
            <person name="Mockler T."/>
            <person name="Bennetzen J.L."/>
            <person name="Freeling M."/>
            <person name="Sankoff D."/>
            <person name="Paterson A.H."/>
            <person name="Zhu X."/>
            <person name="Yang X."/>
            <person name="Smith J.A."/>
            <person name="Cushman J.C."/>
            <person name="Paull R.E."/>
            <person name="Yu Q."/>
        </authorList>
    </citation>
    <scope>NUCLEOTIDE SEQUENCE [LARGE SCALE GENOMIC DNA]</scope>
    <source>
        <strain evidence="3">cv. F153</strain>
    </source>
</reference>
<dbReference type="AlphaFoldDB" id="A0A6P5EPK0"/>
<dbReference type="GeneID" id="109706678"/>
<dbReference type="RefSeq" id="XP_020083218.1">
    <property type="nucleotide sequence ID" value="XM_020227629.1"/>
</dbReference>
<evidence type="ECO:0000256" key="1">
    <source>
        <dbReference type="SAM" id="MobiDB-lite"/>
    </source>
</evidence>
<feature type="chain" id="PRO_5027699519" evidence="2">
    <location>
        <begin position="23"/>
        <end position="156"/>
    </location>
</feature>
<dbReference type="OrthoDB" id="678894at2759"/>
<protein>
    <submittedName>
        <fullName evidence="4">Uncharacterized protein LOC109706678 isoform X1</fullName>
    </submittedName>
</protein>
<gene>
    <name evidence="4" type="primary">LOC109706678</name>
</gene>
<feature type="signal peptide" evidence="2">
    <location>
        <begin position="1"/>
        <end position="22"/>
    </location>
</feature>
<reference evidence="4" key="2">
    <citation type="submission" date="2025-08" db="UniProtKB">
        <authorList>
            <consortium name="RefSeq"/>
        </authorList>
    </citation>
    <scope>IDENTIFICATION</scope>
    <source>
        <tissue evidence="4">Leaf</tissue>
    </source>
</reference>
<keyword evidence="3" id="KW-1185">Reference proteome</keyword>
<dbReference type="PANTHER" id="PTHR33743:SF19">
    <property type="entry name" value="PROTEIN GOLVEN 6"/>
    <property type="match status" value="1"/>
</dbReference>
<name>A0A6P5EPK0_ANACO</name>
<evidence type="ECO:0000313" key="4">
    <source>
        <dbReference type="RefSeq" id="XP_020083218.1"/>
    </source>
</evidence>
<feature type="compositionally biased region" description="Basic and acidic residues" evidence="1">
    <location>
        <begin position="104"/>
        <end position="120"/>
    </location>
</feature>
<accession>A0A6P5EPK0</accession>
<dbReference type="InterPro" id="IPR049306">
    <property type="entry name" value="GLV1-2"/>
</dbReference>
<evidence type="ECO:0000256" key="2">
    <source>
        <dbReference type="SAM" id="SignalP"/>
    </source>
</evidence>
<dbReference type="Proteomes" id="UP000515123">
    <property type="component" value="Linkage group 2"/>
</dbReference>
<evidence type="ECO:0000313" key="3">
    <source>
        <dbReference type="Proteomes" id="UP000515123"/>
    </source>
</evidence>